<keyword evidence="2" id="KW-1185">Reference proteome</keyword>
<accession>A0A7U7GDX6</accession>
<sequence>MRAVCILLDWDAERRQRLNLLRG</sequence>
<dbReference type="EMBL" id="CBTK010000261">
    <property type="protein sequence ID" value="CDH46464.1"/>
    <property type="molecule type" value="Genomic_DNA"/>
</dbReference>
<reference evidence="1 2" key="1">
    <citation type="journal article" date="2014" name="ISME J.">
        <title>Candidatus Competibacter-lineage genomes retrieved from metagenomes reveal functional metabolic diversity.</title>
        <authorList>
            <person name="McIlroy S.J."/>
            <person name="Albertsen M."/>
            <person name="Andresen E.K."/>
            <person name="Saunders A.M."/>
            <person name="Kristiansen R."/>
            <person name="Stokholm-Bjerregaard M."/>
            <person name="Nielsen K.L."/>
            <person name="Nielsen P.H."/>
        </authorList>
    </citation>
    <scope>NUCLEOTIDE SEQUENCE [LARGE SCALE GENOMIC DNA]</scope>
    <source>
        <strain evidence="1 2">Run_B_J11</strain>
    </source>
</reference>
<evidence type="ECO:0000313" key="2">
    <source>
        <dbReference type="Proteomes" id="UP000019184"/>
    </source>
</evidence>
<name>A0A7U7GDX6_9GAMM</name>
<dbReference type="Proteomes" id="UP000019184">
    <property type="component" value="Unassembled WGS sequence"/>
</dbReference>
<protein>
    <submittedName>
        <fullName evidence="1">Uncharacterized protein</fullName>
    </submittedName>
</protein>
<proteinExistence type="predicted"/>
<comment type="caution">
    <text evidence="1">The sequence shown here is derived from an EMBL/GenBank/DDBJ whole genome shotgun (WGS) entry which is preliminary data.</text>
</comment>
<evidence type="ECO:0000313" key="1">
    <source>
        <dbReference type="EMBL" id="CDH46464.1"/>
    </source>
</evidence>
<dbReference type="AlphaFoldDB" id="A0A7U7GDX6"/>
<organism evidence="1 2">
    <name type="scientific">Candidatus Contendobacter odensis Run_B_J11</name>
    <dbReference type="NCBI Taxonomy" id="1400861"/>
    <lineage>
        <taxon>Bacteria</taxon>
        <taxon>Pseudomonadati</taxon>
        <taxon>Pseudomonadota</taxon>
        <taxon>Gammaproteobacteria</taxon>
        <taxon>Candidatus Competibacteraceae</taxon>
        <taxon>Candidatus Contendibacter</taxon>
    </lineage>
</organism>
<gene>
    <name evidence="1" type="ORF">BN874_460085</name>
</gene>